<dbReference type="GO" id="GO:0009691">
    <property type="term" value="P:cytokinin biosynthetic process"/>
    <property type="evidence" value="ECO:0007669"/>
    <property type="project" value="InterPro"/>
</dbReference>
<comment type="caution">
    <text evidence="1">The sequence shown here is derived from an EMBL/GenBank/DDBJ whole genome shotgun (WGS) entry which is preliminary data.</text>
</comment>
<gene>
    <name evidence="1" type="ORF">EVA_12082</name>
</gene>
<sequence>MKYQKIGVYLSAKDNLPESYVRAAEEVGEWIGSTHRTLVYGGARKGLMEVLAQSVKRHGGRIYGMVPDILQERGWVSDTLDVTFRCVDLTDRKAMMNRESDVLVALPGGIGTLDEVFTVLANTGIGICHQPVVFYNVEGCWDSLLKALDQLFEQGLINGQPADYYEVANNVEELKALLEK</sequence>
<proteinExistence type="predicted"/>
<dbReference type="EMBL" id="AMCI01003644">
    <property type="protein sequence ID" value="EJW99816.1"/>
    <property type="molecule type" value="Genomic_DNA"/>
</dbReference>
<dbReference type="AlphaFoldDB" id="J9FXV6"/>
<dbReference type="GO" id="GO:0005829">
    <property type="term" value="C:cytosol"/>
    <property type="evidence" value="ECO:0007669"/>
    <property type="project" value="TreeGrafter"/>
</dbReference>
<dbReference type="GO" id="GO:0016799">
    <property type="term" value="F:hydrolase activity, hydrolyzing N-glycosyl compounds"/>
    <property type="evidence" value="ECO:0007669"/>
    <property type="project" value="TreeGrafter"/>
</dbReference>
<dbReference type="SUPFAM" id="SSF102405">
    <property type="entry name" value="MCP/YpsA-like"/>
    <property type="match status" value="1"/>
</dbReference>
<dbReference type="Pfam" id="PF03641">
    <property type="entry name" value="Lysine_decarbox"/>
    <property type="match status" value="1"/>
</dbReference>
<accession>J9FXV6</accession>
<dbReference type="NCBIfam" id="TIGR00730">
    <property type="entry name" value="Rossman fold protein, TIGR00730 family"/>
    <property type="match status" value="1"/>
</dbReference>
<evidence type="ECO:0000313" key="1">
    <source>
        <dbReference type="EMBL" id="EJW99816.1"/>
    </source>
</evidence>
<dbReference type="InterPro" id="IPR005269">
    <property type="entry name" value="LOG"/>
</dbReference>
<protein>
    <submittedName>
        <fullName evidence="1">Lysine decarboxylase</fullName>
    </submittedName>
</protein>
<name>J9FXV6_9ZZZZ</name>
<dbReference type="Gene3D" id="3.40.50.450">
    <property type="match status" value="1"/>
</dbReference>
<dbReference type="PANTHER" id="PTHR31223:SF70">
    <property type="entry name" value="LOG FAMILY PROTEIN YJL055W"/>
    <property type="match status" value="1"/>
</dbReference>
<reference evidence="1" key="1">
    <citation type="journal article" date="2012" name="PLoS ONE">
        <title>Gene sets for utilization of primary and secondary nutrition supplies in the distal gut of endangered iberian lynx.</title>
        <authorList>
            <person name="Alcaide M."/>
            <person name="Messina E."/>
            <person name="Richter M."/>
            <person name="Bargiela R."/>
            <person name="Peplies J."/>
            <person name="Huws S.A."/>
            <person name="Newbold C.J."/>
            <person name="Golyshin P.N."/>
            <person name="Simon M.A."/>
            <person name="Lopez G."/>
            <person name="Yakimov M.M."/>
            <person name="Ferrer M."/>
        </authorList>
    </citation>
    <scope>NUCLEOTIDE SEQUENCE</scope>
</reference>
<organism evidence="1">
    <name type="scientific">gut metagenome</name>
    <dbReference type="NCBI Taxonomy" id="749906"/>
    <lineage>
        <taxon>unclassified sequences</taxon>
        <taxon>metagenomes</taxon>
        <taxon>organismal metagenomes</taxon>
    </lineage>
</organism>
<dbReference type="PANTHER" id="PTHR31223">
    <property type="entry name" value="LOG FAMILY PROTEIN YJL055W"/>
    <property type="match status" value="1"/>
</dbReference>
<dbReference type="InterPro" id="IPR031100">
    <property type="entry name" value="LOG_fam"/>
</dbReference>